<evidence type="ECO:0000256" key="1">
    <source>
        <dbReference type="SAM" id="Phobius"/>
    </source>
</evidence>
<sequence>MQPPFICHTCKKRIVRKQDLITATWYFRFYLFHNICFKQQKLFTSRFIPINTLFSFFLIIYGLIAGSILMFTEPSIIWLIFLIPILYRLLSYYYVERYFSK</sequence>
<keyword evidence="1" id="KW-1133">Transmembrane helix</keyword>
<dbReference type="Proteomes" id="UP000182788">
    <property type="component" value="Unassembled WGS sequence"/>
</dbReference>
<comment type="caution">
    <text evidence="2">The sequence shown here is derived from an EMBL/GenBank/DDBJ whole genome shotgun (WGS) entry which is preliminary data.</text>
</comment>
<gene>
    <name evidence="2" type="ORF">BAU28_05075</name>
</gene>
<keyword evidence="1" id="KW-0472">Membrane</keyword>
<feature type="transmembrane region" description="Helical" evidence="1">
    <location>
        <begin position="47"/>
        <end position="70"/>
    </location>
</feature>
<evidence type="ECO:0000313" key="2">
    <source>
        <dbReference type="EMBL" id="OJD74361.1"/>
    </source>
</evidence>
<proteinExistence type="predicted"/>
<dbReference type="EMBL" id="MAOI01000112">
    <property type="protein sequence ID" value="OJD74361.1"/>
    <property type="molecule type" value="Genomic_DNA"/>
</dbReference>
<evidence type="ECO:0000313" key="3">
    <source>
        <dbReference type="Proteomes" id="UP000182788"/>
    </source>
</evidence>
<keyword evidence="1" id="KW-0812">Transmembrane</keyword>
<accession>A0A1J9U8P5</accession>
<feature type="transmembrane region" description="Helical" evidence="1">
    <location>
        <begin position="76"/>
        <end position="95"/>
    </location>
</feature>
<dbReference type="GeneID" id="87595468"/>
<name>A0A1J9U8P5_9BACI</name>
<reference evidence="2 3" key="1">
    <citation type="submission" date="2016-06" db="EMBL/GenBank/DDBJ databases">
        <title>First insights into the genetic diversity and population structure of in the Bacillus cereus group bacteria from diverse marine environments.</title>
        <authorList>
            <person name="Liu Y."/>
            <person name="Lai Q."/>
            <person name="Shao Z."/>
        </authorList>
    </citation>
    <scope>NUCLEOTIDE SEQUENCE [LARGE SCALE GENOMIC DNA]</scope>
    <source>
        <strain evidence="2 3">NH24A2</strain>
    </source>
</reference>
<organism evidence="2 3">
    <name type="scientific">Bacillus paramycoides</name>
    <dbReference type="NCBI Taxonomy" id="2026194"/>
    <lineage>
        <taxon>Bacteria</taxon>
        <taxon>Bacillati</taxon>
        <taxon>Bacillota</taxon>
        <taxon>Bacilli</taxon>
        <taxon>Bacillales</taxon>
        <taxon>Bacillaceae</taxon>
        <taxon>Bacillus</taxon>
        <taxon>Bacillus cereus group</taxon>
    </lineage>
</organism>
<protein>
    <submittedName>
        <fullName evidence="2">Permease</fullName>
    </submittedName>
</protein>
<dbReference type="RefSeq" id="WP_002171546.1">
    <property type="nucleotide sequence ID" value="NZ_CBCSHB010000001.1"/>
</dbReference>
<dbReference type="AlphaFoldDB" id="A0A1J9U8P5"/>